<accession>A0ABM1FAN7</accession>
<gene>
    <name evidence="9" type="primary">LOC106821280</name>
</gene>
<evidence type="ECO:0000256" key="2">
    <source>
        <dbReference type="ARBA" id="ARBA00022630"/>
    </source>
</evidence>
<dbReference type="InterPro" id="IPR044463">
    <property type="entry name" value="DUS2_DSRM"/>
</dbReference>
<dbReference type="SUPFAM" id="SSF54768">
    <property type="entry name" value="dsRNA-binding domain-like"/>
    <property type="match status" value="1"/>
</dbReference>
<dbReference type="CDD" id="cd02801">
    <property type="entry name" value="DUS_like_FMN"/>
    <property type="match status" value="1"/>
</dbReference>
<dbReference type="SUPFAM" id="SSF51395">
    <property type="entry name" value="FMN-linked oxidoreductases"/>
    <property type="match status" value="1"/>
</dbReference>
<organism evidence="8 9">
    <name type="scientific">Priapulus caudatus</name>
    <name type="common">Priapulid worm</name>
    <dbReference type="NCBI Taxonomy" id="37621"/>
    <lineage>
        <taxon>Eukaryota</taxon>
        <taxon>Metazoa</taxon>
        <taxon>Ecdysozoa</taxon>
        <taxon>Scalidophora</taxon>
        <taxon>Priapulida</taxon>
        <taxon>Priapulimorpha</taxon>
        <taxon>Priapulimorphida</taxon>
        <taxon>Priapulidae</taxon>
        <taxon>Priapulus</taxon>
    </lineage>
</organism>
<keyword evidence="4" id="KW-0819">tRNA processing</keyword>
<dbReference type="Gene3D" id="3.20.20.70">
    <property type="entry name" value="Aldolase class I"/>
    <property type="match status" value="1"/>
</dbReference>
<dbReference type="Pfam" id="PF00035">
    <property type="entry name" value="dsrm"/>
    <property type="match status" value="1"/>
</dbReference>
<evidence type="ECO:0000259" key="7">
    <source>
        <dbReference type="PROSITE" id="PS50137"/>
    </source>
</evidence>
<evidence type="ECO:0000256" key="4">
    <source>
        <dbReference type="ARBA" id="ARBA00022694"/>
    </source>
</evidence>
<dbReference type="SMART" id="SM00358">
    <property type="entry name" value="DSRM"/>
    <property type="match status" value="1"/>
</dbReference>
<dbReference type="InterPro" id="IPR035587">
    <property type="entry name" value="DUS-like_FMN-bd"/>
</dbReference>
<comment type="cofactor">
    <cofactor evidence="1">
        <name>FMN</name>
        <dbReference type="ChEBI" id="CHEBI:58210"/>
    </cofactor>
</comment>
<dbReference type="PROSITE" id="PS50137">
    <property type="entry name" value="DS_RBD"/>
    <property type="match status" value="1"/>
</dbReference>
<reference evidence="9" key="1">
    <citation type="submission" date="2025-08" db="UniProtKB">
        <authorList>
            <consortium name="RefSeq"/>
        </authorList>
    </citation>
    <scope>IDENTIFICATION</scope>
</reference>
<dbReference type="InterPro" id="IPR014720">
    <property type="entry name" value="dsRBD_dom"/>
</dbReference>
<dbReference type="PROSITE" id="PS01136">
    <property type="entry name" value="UPF0034"/>
    <property type="match status" value="1"/>
</dbReference>
<evidence type="ECO:0000313" key="8">
    <source>
        <dbReference type="Proteomes" id="UP000695022"/>
    </source>
</evidence>
<sequence>MSNNTLNYRNAVILAPMVRIGTLPMRMLSLDYGADIVYGEELIDHKMLQCTRTVNELLGTIDFVQEDGSVVFRTCEKEANQVVFQMGTSDAARSLKVAKLVENDVAAIDINMGCPKEFSIKGGMGAALLSQPDKVRQILTTLVENVRKPVTCKIRLCPTLEETLHFCHLVESCGVAAVAIHGRRKEERPRHANHNDIIREIAHQISIPVIANGGSMDISSNADVERFRSETGCSSVMLARSAQWNASIFRKDGILPTNDVIRAYLKYAVDYDNTYENSKYCIQQILHEQLQTSLGFSFKATKSMADICQLWDMEGYLRDVTAARKQMETSLKRLHAASEADDGGRKHLKAAADDDNDNHVQMRVKFVRSDFREDKLPKTLLLEWRRRVRQPPAPFHTEERPSDRQFRSTVELDGKKYSSSLWAKSKKYAEHAAAIVCLRHLGVLSETVSSEQDTVESNGCVISTESCHAIEDV</sequence>
<evidence type="ECO:0000256" key="5">
    <source>
        <dbReference type="ARBA" id="ARBA00023002"/>
    </source>
</evidence>
<dbReference type="Proteomes" id="UP000695022">
    <property type="component" value="Unplaced"/>
</dbReference>
<keyword evidence="8" id="KW-1185">Reference proteome</keyword>
<protein>
    <submittedName>
        <fullName evidence="9">tRNA-dihydrouridine(20) synthase [NAD(P)+]-like isoform X1</fullName>
    </submittedName>
</protein>
<feature type="domain" description="DRBM" evidence="7">
    <location>
        <begin position="376"/>
        <end position="443"/>
    </location>
</feature>
<evidence type="ECO:0000313" key="9">
    <source>
        <dbReference type="RefSeq" id="XP_014681508.1"/>
    </source>
</evidence>
<name>A0ABM1FAN7_PRICU</name>
<dbReference type="CDD" id="cd19871">
    <property type="entry name" value="DSRM_DUS2L"/>
    <property type="match status" value="1"/>
</dbReference>
<dbReference type="RefSeq" id="XP_014681508.1">
    <property type="nucleotide sequence ID" value="XM_014826022.1"/>
</dbReference>
<dbReference type="InterPro" id="IPR018517">
    <property type="entry name" value="tRNA_hU_synthase_CS"/>
</dbReference>
<dbReference type="PANTHER" id="PTHR45936:SF1">
    <property type="entry name" value="TRNA-DIHYDROURIDINE(20) SYNTHASE [NAD(P)+]-LIKE"/>
    <property type="match status" value="1"/>
</dbReference>
<dbReference type="InterPro" id="IPR052582">
    <property type="entry name" value="tRNA-DUS-like"/>
</dbReference>
<evidence type="ECO:0000256" key="6">
    <source>
        <dbReference type="PROSITE-ProRule" id="PRU00266"/>
    </source>
</evidence>
<dbReference type="GeneID" id="106821280"/>
<dbReference type="PANTHER" id="PTHR45936">
    <property type="entry name" value="TRNA-DIHYDROURIDINE(20) SYNTHASE [NAD(P)+]-LIKE"/>
    <property type="match status" value="1"/>
</dbReference>
<proteinExistence type="predicted"/>
<keyword evidence="5" id="KW-0560">Oxidoreductase</keyword>
<dbReference type="Pfam" id="PF01207">
    <property type="entry name" value="Dus"/>
    <property type="match status" value="1"/>
</dbReference>
<dbReference type="Gene3D" id="3.30.160.20">
    <property type="match status" value="1"/>
</dbReference>
<keyword evidence="6" id="KW-0694">RNA-binding</keyword>
<dbReference type="InterPro" id="IPR013785">
    <property type="entry name" value="Aldolase_TIM"/>
</dbReference>
<evidence type="ECO:0000256" key="3">
    <source>
        <dbReference type="ARBA" id="ARBA00022643"/>
    </source>
</evidence>
<evidence type="ECO:0000256" key="1">
    <source>
        <dbReference type="ARBA" id="ARBA00001917"/>
    </source>
</evidence>
<keyword evidence="3" id="KW-0288">FMN</keyword>
<keyword evidence="2" id="KW-0285">Flavoprotein</keyword>